<accession>A0A6P7GUX0</accession>
<dbReference type="GO" id="GO:0042542">
    <property type="term" value="P:response to hydrogen peroxide"/>
    <property type="evidence" value="ECO:0007669"/>
    <property type="project" value="TreeGrafter"/>
</dbReference>
<dbReference type="PANTHER" id="PTHR11465">
    <property type="entry name" value="CATALASE"/>
    <property type="match status" value="1"/>
</dbReference>
<dbReference type="InterPro" id="IPR011614">
    <property type="entry name" value="Catalase_core"/>
</dbReference>
<keyword evidence="4" id="KW-0479">Metal-binding</keyword>
<evidence type="ECO:0000259" key="7">
    <source>
        <dbReference type="Pfam" id="PF00199"/>
    </source>
</evidence>
<dbReference type="Pfam" id="PF00199">
    <property type="entry name" value="Catalase"/>
    <property type="match status" value="1"/>
</dbReference>
<comment type="similarity">
    <text evidence="1">Belongs to the catalase family.</text>
</comment>
<sequence>MIVLMKPLQPIISSSVEPFAALTEGEVLKQSDMEARNFEESGNAVASETVVSEVNVKPETKGSVAEVPTSHQQGRLFTYSDTHRHHLALGPNHLQLSVNCSFAVRNHQRYGFMNTSQGGAPNYFINSFSGPVCDKVTQHLEPAFTVSGEAYR</sequence>
<evidence type="ECO:0000256" key="5">
    <source>
        <dbReference type="ARBA" id="ARBA00023002"/>
    </source>
</evidence>
<dbReference type="InterPro" id="IPR002226">
    <property type="entry name" value="Catalase_haem_BS"/>
</dbReference>
<organism evidence="8">
    <name type="scientific">Diabrotica virgifera virgifera</name>
    <name type="common">western corn rootworm</name>
    <dbReference type="NCBI Taxonomy" id="50390"/>
    <lineage>
        <taxon>Eukaryota</taxon>
        <taxon>Metazoa</taxon>
        <taxon>Ecdysozoa</taxon>
        <taxon>Arthropoda</taxon>
        <taxon>Hexapoda</taxon>
        <taxon>Insecta</taxon>
        <taxon>Pterygota</taxon>
        <taxon>Neoptera</taxon>
        <taxon>Endopterygota</taxon>
        <taxon>Coleoptera</taxon>
        <taxon>Polyphaga</taxon>
        <taxon>Cucujiformia</taxon>
        <taxon>Chrysomeloidea</taxon>
        <taxon>Chrysomelidae</taxon>
        <taxon>Galerucinae</taxon>
        <taxon>Diabroticina</taxon>
        <taxon>Diabroticites</taxon>
        <taxon>Diabrotica</taxon>
    </lineage>
</organism>
<keyword evidence="5" id="KW-0560">Oxidoreductase</keyword>
<keyword evidence="6" id="KW-0408">Iron</keyword>
<keyword evidence="3" id="KW-0349">Heme</keyword>
<dbReference type="GO" id="GO:0042744">
    <property type="term" value="P:hydrogen peroxide catabolic process"/>
    <property type="evidence" value="ECO:0007669"/>
    <property type="project" value="TreeGrafter"/>
</dbReference>
<gene>
    <name evidence="8" type="primary">LOC114346756</name>
</gene>
<name>A0A6P7GUX0_DIAVI</name>
<evidence type="ECO:0000256" key="1">
    <source>
        <dbReference type="ARBA" id="ARBA00005329"/>
    </source>
</evidence>
<dbReference type="GO" id="GO:0046872">
    <property type="term" value="F:metal ion binding"/>
    <property type="evidence" value="ECO:0007669"/>
    <property type="project" value="UniProtKB-KW"/>
</dbReference>
<dbReference type="GO" id="GO:0005739">
    <property type="term" value="C:mitochondrion"/>
    <property type="evidence" value="ECO:0007669"/>
    <property type="project" value="TreeGrafter"/>
</dbReference>
<evidence type="ECO:0000256" key="2">
    <source>
        <dbReference type="ARBA" id="ARBA00022559"/>
    </source>
</evidence>
<protein>
    <submittedName>
        <fullName evidence="8">Catalase-like</fullName>
    </submittedName>
</protein>
<evidence type="ECO:0000256" key="4">
    <source>
        <dbReference type="ARBA" id="ARBA00022723"/>
    </source>
</evidence>
<dbReference type="PANTHER" id="PTHR11465:SF9">
    <property type="entry name" value="CATALASE"/>
    <property type="match status" value="1"/>
</dbReference>
<dbReference type="RefSeq" id="XP_028153309.1">
    <property type="nucleotide sequence ID" value="XM_028297508.1"/>
</dbReference>
<evidence type="ECO:0000256" key="6">
    <source>
        <dbReference type="ARBA" id="ARBA00023004"/>
    </source>
</evidence>
<dbReference type="SUPFAM" id="SSF56634">
    <property type="entry name" value="Heme-dependent catalase-like"/>
    <property type="match status" value="1"/>
</dbReference>
<dbReference type="InterPro" id="IPR020835">
    <property type="entry name" value="Catalase_sf"/>
</dbReference>
<dbReference type="Gene3D" id="2.40.180.10">
    <property type="entry name" value="Catalase core domain"/>
    <property type="match status" value="1"/>
</dbReference>
<dbReference type="GO" id="GO:0020037">
    <property type="term" value="F:heme binding"/>
    <property type="evidence" value="ECO:0007669"/>
    <property type="project" value="InterPro"/>
</dbReference>
<dbReference type="GO" id="GO:0005777">
    <property type="term" value="C:peroxisome"/>
    <property type="evidence" value="ECO:0007669"/>
    <property type="project" value="TreeGrafter"/>
</dbReference>
<dbReference type="InterPro" id="IPR018028">
    <property type="entry name" value="Catalase"/>
</dbReference>
<dbReference type="InParanoid" id="A0A6P7GUX0"/>
<evidence type="ECO:0000313" key="8">
    <source>
        <dbReference type="RefSeq" id="XP_028153309.1"/>
    </source>
</evidence>
<dbReference type="GO" id="GO:0004096">
    <property type="term" value="F:catalase activity"/>
    <property type="evidence" value="ECO:0007669"/>
    <property type="project" value="InterPro"/>
</dbReference>
<feature type="domain" description="Catalase core" evidence="7">
    <location>
        <begin position="73"/>
        <end position="129"/>
    </location>
</feature>
<proteinExistence type="inferred from homology"/>
<reference evidence="8" key="1">
    <citation type="submission" date="2025-08" db="UniProtKB">
        <authorList>
            <consortium name="RefSeq"/>
        </authorList>
    </citation>
    <scope>IDENTIFICATION</scope>
    <source>
        <tissue evidence="8">Whole insect</tissue>
    </source>
</reference>
<dbReference type="PROSITE" id="PS00437">
    <property type="entry name" value="CATALASE_1"/>
    <property type="match status" value="1"/>
</dbReference>
<dbReference type="AlphaFoldDB" id="A0A6P7GUX0"/>
<evidence type="ECO:0000256" key="3">
    <source>
        <dbReference type="ARBA" id="ARBA00022617"/>
    </source>
</evidence>
<keyword evidence="2" id="KW-0575">Peroxidase</keyword>